<gene>
    <name evidence="1" type="ORF">EGYM00392_LOCUS52614</name>
</gene>
<dbReference type="EMBL" id="HBGA01143828">
    <property type="protein sequence ID" value="CAD9041439.1"/>
    <property type="molecule type" value="Transcribed_RNA"/>
</dbReference>
<evidence type="ECO:0000313" key="1">
    <source>
        <dbReference type="EMBL" id="CAD9041439.1"/>
    </source>
</evidence>
<sequence>MHLHRKYEPHFKNRMSAGFKLSIHHSTGSSILSGVPRRLKGFKPFHTCKEKRDCVVLGLVTPAKPGMMIEIQKKSSKIVPPPTSGGIDKSLKMVFFIQTSCTIVWGFALRNNRNTLTPL</sequence>
<accession>A0A7S1NU79</accession>
<organism evidence="1">
    <name type="scientific">Eutreptiella gymnastica</name>
    <dbReference type="NCBI Taxonomy" id="73025"/>
    <lineage>
        <taxon>Eukaryota</taxon>
        <taxon>Discoba</taxon>
        <taxon>Euglenozoa</taxon>
        <taxon>Euglenida</taxon>
        <taxon>Spirocuta</taxon>
        <taxon>Euglenophyceae</taxon>
        <taxon>Eutreptiales</taxon>
        <taxon>Eutreptiaceae</taxon>
        <taxon>Eutreptiella</taxon>
    </lineage>
</organism>
<protein>
    <submittedName>
        <fullName evidence="1">Uncharacterized protein</fullName>
    </submittedName>
</protein>
<dbReference type="AlphaFoldDB" id="A0A7S1NU79"/>
<reference evidence="1" key="1">
    <citation type="submission" date="2021-01" db="EMBL/GenBank/DDBJ databases">
        <authorList>
            <person name="Corre E."/>
            <person name="Pelletier E."/>
            <person name="Niang G."/>
            <person name="Scheremetjew M."/>
            <person name="Finn R."/>
            <person name="Kale V."/>
            <person name="Holt S."/>
            <person name="Cochrane G."/>
            <person name="Meng A."/>
            <person name="Brown T."/>
            <person name="Cohen L."/>
        </authorList>
    </citation>
    <scope>NUCLEOTIDE SEQUENCE</scope>
    <source>
        <strain evidence="1">NIES-381</strain>
    </source>
</reference>
<name>A0A7S1NU79_9EUGL</name>
<proteinExistence type="predicted"/>